<dbReference type="RefSeq" id="WP_126607935.1">
    <property type="nucleotide sequence ID" value="NZ_AP025145.1"/>
</dbReference>
<feature type="domain" description="Fumarylacetoacetase-like C-terminal" evidence="2">
    <location>
        <begin position="10"/>
        <end position="223"/>
    </location>
</feature>
<evidence type="ECO:0000313" key="3">
    <source>
        <dbReference type="EMBL" id="GLQ76355.1"/>
    </source>
</evidence>
<evidence type="ECO:0000256" key="1">
    <source>
        <dbReference type="ARBA" id="ARBA00022723"/>
    </source>
</evidence>
<dbReference type="SUPFAM" id="SSF56529">
    <property type="entry name" value="FAH"/>
    <property type="match status" value="1"/>
</dbReference>
<proteinExistence type="predicted"/>
<dbReference type="EMBL" id="BSNX01000075">
    <property type="protein sequence ID" value="GLQ76355.1"/>
    <property type="molecule type" value="Genomic_DNA"/>
</dbReference>
<dbReference type="Proteomes" id="UP001156690">
    <property type="component" value="Unassembled WGS sequence"/>
</dbReference>
<evidence type="ECO:0000313" key="4">
    <source>
        <dbReference type="Proteomes" id="UP001156690"/>
    </source>
</evidence>
<evidence type="ECO:0000259" key="2">
    <source>
        <dbReference type="Pfam" id="PF01557"/>
    </source>
</evidence>
<organism evidence="3 4">
    <name type="scientific">Vibrio penaeicida</name>
    <dbReference type="NCBI Taxonomy" id="104609"/>
    <lineage>
        <taxon>Bacteria</taxon>
        <taxon>Pseudomonadati</taxon>
        <taxon>Pseudomonadota</taxon>
        <taxon>Gammaproteobacteria</taxon>
        <taxon>Vibrionales</taxon>
        <taxon>Vibrionaceae</taxon>
        <taxon>Vibrio</taxon>
    </lineage>
</organism>
<keyword evidence="4" id="KW-1185">Reference proteome</keyword>
<dbReference type="PANTHER" id="PTHR11820">
    <property type="entry name" value="ACYLPYRUVASE"/>
    <property type="match status" value="1"/>
</dbReference>
<gene>
    <name evidence="3" type="ORF">GCM10007932_57180</name>
</gene>
<name>A0AAV5P0Y7_9VIBR</name>
<dbReference type="AlphaFoldDB" id="A0AAV5P0Y7"/>
<dbReference type="InterPro" id="IPR036663">
    <property type="entry name" value="Fumarylacetoacetase_C_sf"/>
</dbReference>
<keyword evidence="1" id="KW-0479">Metal-binding</keyword>
<sequence length="229" mass="25282">MTILPNSQSKLVCVALNDKRHRQEWNDKFQQLPYKALPTEPVLYFKPRNTWNKDNSLIPVEKANASLVVGTSLALLIGKRCQRVNRDNALSYISGVSVVHDISSPEESYYRPDILGKGIDKSAAMNGNWQPASILASSASAIPSAPAPSSTIVSTKINGKWRGDISTDHFETDILELIERISFIMTLEPGDIIAPCFHGERIAIRAGDKIESSINGQHHLTSRLGEYAQ</sequence>
<comment type="caution">
    <text evidence="3">The sequence shown here is derived from an EMBL/GenBank/DDBJ whole genome shotgun (WGS) entry which is preliminary data.</text>
</comment>
<accession>A0AAV5P0Y7</accession>
<protein>
    <recommendedName>
        <fullName evidence="2">Fumarylacetoacetase-like C-terminal domain-containing protein</fullName>
    </recommendedName>
</protein>
<dbReference type="Pfam" id="PF01557">
    <property type="entry name" value="FAA_hydrolase"/>
    <property type="match status" value="1"/>
</dbReference>
<dbReference type="InterPro" id="IPR011234">
    <property type="entry name" value="Fumarylacetoacetase-like_C"/>
</dbReference>
<dbReference type="Gene3D" id="3.90.850.10">
    <property type="entry name" value="Fumarylacetoacetase-like, C-terminal domain"/>
    <property type="match status" value="1"/>
</dbReference>
<dbReference type="GO" id="GO:0046872">
    <property type="term" value="F:metal ion binding"/>
    <property type="evidence" value="ECO:0007669"/>
    <property type="project" value="UniProtKB-KW"/>
</dbReference>
<reference evidence="4" key="1">
    <citation type="journal article" date="2019" name="Int. J. Syst. Evol. Microbiol.">
        <title>The Global Catalogue of Microorganisms (GCM) 10K type strain sequencing project: providing services to taxonomists for standard genome sequencing and annotation.</title>
        <authorList>
            <consortium name="The Broad Institute Genomics Platform"/>
            <consortium name="The Broad Institute Genome Sequencing Center for Infectious Disease"/>
            <person name="Wu L."/>
            <person name="Ma J."/>
        </authorList>
    </citation>
    <scope>NUCLEOTIDE SEQUENCE [LARGE SCALE GENOMIC DNA]</scope>
    <source>
        <strain evidence="4">NBRC 15640</strain>
    </source>
</reference>
<dbReference type="GO" id="GO:0003824">
    <property type="term" value="F:catalytic activity"/>
    <property type="evidence" value="ECO:0007669"/>
    <property type="project" value="InterPro"/>
</dbReference>